<dbReference type="Gene3D" id="3.40.50.300">
    <property type="entry name" value="P-loop containing nucleotide triphosphate hydrolases"/>
    <property type="match status" value="1"/>
</dbReference>
<keyword evidence="1" id="KW-0813">Transport</keyword>
<keyword evidence="8" id="KW-1185">Reference proteome</keyword>
<dbReference type="EMBL" id="LOCO01000017">
    <property type="protein sequence ID" value="KXO08238.1"/>
    <property type="molecule type" value="Genomic_DNA"/>
</dbReference>
<dbReference type="InterPro" id="IPR003593">
    <property type="entry name" value="AAA+_ATPase"/>
</dbReference>
<accession>A0A137S754</accession>
<dbReference type="PROSITE" id="PS50893">
    <property type="entry name" value="ABC_TRANSPORTER_2"/>
    <property type="match status" value="1"/>
</dbReference>
<comment type="caution">
    <text evidence="7">The sequence shown here is derived from an EMBL/GenBank/DDBJ whole genome shotgun (WGS) entry which is preliminary data.</text>
</comment>
<dbReference type="PROSITE" id="PS00211">
    <property type="entry name" value="ABC_TRANSPORTER_1"/>
    <property type="match status" value="1"/>
</dbReference>
<keyword evidence="4" id="KW-1278">Translocase</keyword>
<dbReference type="RefSeq" id="WP_061332906.1">
    <property type="nucleotide sequence ID" value="NZ_LOCO01000017.1"/>
</dbReference>
<evidence type="ECO:0000313" key="7">
    <source>
        <dbReference type="EMBL" id="KXO08238.1"/>
    </source>
</evidence>
<dbReference type="GO" id="GO:0016887">
    <property type="term" value="F:ATP hydrolysis activity"/>
    <property type="evidence" value="ECO:0007669"/>
    <property type="project" value="InterPro"/>
</dbReference>
<evidence type="ECO:0000256" key="2">
    <source>
        <dbReference type="ARBA" id="ARBA00022741"/>
    </source>
</evidence>
<gene>
    <name evidence="7" type="ORF">J122_2927</name>
</gene>
<evidence type="ECO:0000313" key="8">
    <source>
        <dbReference type="Proteomes" id="UP000070282"/>
    </source>
</evidence>
<dbReference type="Pfam" id="PF00005">
    <property type="entry name" value="ABC_tran"/>
    <property type="match status" value="1"/>
</dbReference>
<dbReference type="PATRIC" id="fig|1306954.6.peg.1206"/>
<feature type="domain" description="ABC transporter" evidence="6">
    <location>
        <begin position="4"/>
        <end position="212"/>
    </location>
</feature>
<keyword evidence="2" id="KW-0547">Nucleotide-binding</keyword>
<dbReference type="SUPFAM" id="SSF52540">
    <property type="entry name" value="P-loop containing nucleoside triphosphate hydrolases"/>
    <property type="match status" value="1"/>
</dbReference>
<dbReference type="InterPro" id="IPR027417">
    <property type="entry name" value="P-loop_NTPase"/>
</dbReference>
<evidence type="ECO:0000256" key="1">
    <source>
        <dbReference type="ARBA" id="ARBA00022448"/>
    </source>
</evidence>
<dbReference type="Proteomes" id="UP000070282">
    <property type="component" value="Unassembled WGS sequence"/>
</dbReference>
<dbReference type="PANTHER" id="PTHR42794:SF1">
    <property type="entry name" value="HEMIN IMPORT ATP-BINDING PROTEIN HMUV"/>
    <property type="match status" value="1"/>
</dbReference>
<comment type="function">
    <text evidence="5">Part of the ABC transporter complex HmuTUV involved in hemin import. Responsible for energy coupling to the transport system.</text>
</comment>
<proteinExistence type="predicted"/>
<dbReference type="InterPro" id="IPR017871">
    <property type="entry name" value="ABC_transporter-like_CS"/>
</dbReference>
<evidence type="ECO:0000259" key="6">
    <source>
        <dbReference type="PROSITE" id="PS50893"/>
    </source>
</evidence>
<name>A0A137S754_9GAMM</name>
<evidence type="ECO:0000256" key="5">
    <source>
        <dbReference type="ARBA" id="ARBA00037066"/>
    </source>
</evidence>
<dbReference type="GeneID" id="94723830"/>
<evidence type="ECO:0000256" key="4">
    <source>
        <dbReference type="ARBA" id="ARBA00022967"/>
    </source>
</evidence>
<keyword evidence="3 7" id="KW-0067">ATP-binding</keyword>
<organism evidence="7 8">
    <name type="scientific">Marinobacter excellens LAMA 842</name>
    <dbReference type="NCBI Taxonomy" id="1306954"/>
    <lineage>
        <taxon>Bacteria</taxon>
        <taxon>Pseudomonadati</taxon>
        <taxon>Pseudomonadota</taxon>
        <taxon>Gammaproteobacteria</taxon>
        <taxon>Pseudomonadales</taxon>
        <taxon>Marinobacteraceae</taxon>
        <taxon>Marinobacter</taxon>
    </lineage>
</organism>
<dbReference type="InterPro" id="IPR003439">
    <property type="entry name" value="ABC_transporter-like_ATP-bd"/>
</dbReference>
<protein>
    <submittedName>
        <fullName evidence="7">Phosphonate ABC transporter ATP-binding protein</fullName>
    </submittedName>
</protein>
<dbReference type="GO" id="GO:0005524">
    <property type="term" value="F:ATP binding"/>
    <property type="evidence" value="ECO:0007669"/>
    <property type="project" value="UniProtKB-KW"/>
</dbReference>
<dbReference type="PANTHER" id="PTHR42794">
    <property type="entry name" value="HEMIN IMPORT ATP-BINDING PROTEIN HMUV"/>
    <property type="match status" value="1"/>
</dbReference>
<dbReference type="AlphaFoldDB" id="A0A137S754"/>
<sequence length="216" mass="23609">MSGFSFDQLKASFGDKRVIGPLSLKVNDGEHVALVGKSGAGKSTLIKLLYERLTRDASLVPQGLGLVNALPVFHNVFMGQLDQHPLWYNTLTLLRPFRKDRAVISDLLNQLGIAEKQWSPTASLSGGQRQRVAIARALYRHAPILLADEPISALDGPMAHLVMNALTERFHTSVIALHDVDMALAYCNRIVGIQDGQVALDQPASKLNASDIMTLY</sequence>
<reference evidence="8" key="1">
    <citation type="submission" date="2015-12" db="EMBL/GenBank/DDBJ databases">
        <authorList>
            <person name="Lima A."/>
            <person name="Farahani Zayas N."/>
            <person name="Castro Da Silva M.A."/>
            <person name="Cabral A."/>
            <person name="Pessatti M.L."/>
        </authorList>
    </citation>
    <scope>NUCLEOTIDE SEQUENCE [LARGE SCALE GENOMIC DNA]</scope>
    <source>
        <strain evidence="8">LAMA 842</strain>
    </source>
</reference>
<dbReference type="SMART" id="SM00382">
    <property type="entry name" value="AAA"/>
    <property type="match status" value="1"/>
</dbReference>
<evidence type="ECO:0000256" key="3">
    <source>
        <dbReference type="ARBA" id="ARBA00022840"/>
    </source>
</evidence>